<dbReference type="Pfam" id="PF09350">
    <property type="entry name" value="DJC28_CD"/>
    <property type="match status" value="1"/>
</dbReference>
<keyword evidence="3" id="KW-1185">Reference proteome</keyword>
<reference evidence="2 3" key="1">
    <citation type="submission" date="2014-04" db="EMBL/GenBank/DDBJ databases">
        <authorList>
            <consortium name="DOE Joint Genome Institute"/>
            <person name="Kuo A."/>
            <person name="Martino E."/>
            <person name="Perotto S."/>
            <person name="Kohler A."/>
            <person name="Nagy L.G."/>
            <person name="Floudas D."/>
            <person name="Copeland A."/>
            <person name="Barry K.W."/>
            <person name="Cichocki N."/>
            <person name="Veneault-Fourrey C."/>
            <person name="LaButti K."/>
            <person name="Lindquist E.A."/>
            <person name="Lipzen A."/>
            <person name="Lundell T."/>
            <person name="Morin E."/>
            <person name="Murat C."/>
            <person name="Sun H."/>
            <person name="Tunlid A."/>
            <person name="Henrissat B."/>
            <person name="Grigoriev I.V."/>
            <person name="Hibbett D.S."/>
            <person name="Martin F."/>
            <person name="Nordberg H.P."/>
            <person name="Cantor M.N."/>
            <person name="Hua S.X."/>
        </authorList>
    </citation>
    <scope>NUCLEOTIDE SEQUENCE [LARGE SCALE GENOMIC DNA]</scope>
    <source>
        <strain evidence="2 3">Zn</strain>
    </source>
</reference>
<gene>
    <name evidence="2" type="ORF">OIDMADRAFT_193325</name>
</gene>
<name>A0A0C3H630_OIDMZ</name>
<evidence type="ECO:0000259" key="1">
    <source>
        <dbReference type="Pfam" id="PF09350"/>
    </source>
</evidence>
<dbReference type="OrthoDB" id="1922282at2759"/>
<feature type="domain" description="DnaJ homologue subfamily C member 28 conserved" evidence="1">
    <location>
        <begin position="179"/>
        <end position="248"/>
    </location>
</feature>
<dbReference type="PANTHER" id="PTHR39394:SF1">
    <property type="entry name" value="DNAJ HOMOLOGUE SUBFAMILY C MEMBER 28 CONSERVED DOMAIN-CONTAINING PROTEIN"/>
    <property type="match status" value="1"/>
</dbReference>
<evidence type="ECO:0000313" key="3">
    <source>
        <dbReference type="Proteomes" id="UP000054321"/>
    </source>
</evidence>
<proteinExistence type="predicted"/>
<dbReference type="PANTHER" id="PTHR39394">
    <property type="entry name" value="YALI0E31793P"/>
    <property type="match status" value="1"/>
</dbReference>
<reference evidence="3" key="2">
    <citation type="submission" date="2015-01" db="EMBL/GenBank/DDBJ databases">
        <title>Evolutionary Origins and Diversification of the Mycorrhizal Mutualists.</title>
        <authorList>
            <consortium name="DOE Joint Genome Institute"/>
            <consortium name="Mycorrhizal Genomics Consortium"/>
            <person name="Kohler A."/>
            <person name="Kuo A."/>
            <person name="Nagy L.G."/>
            <person name="Floudas D."/>
            <person name="Copeland A."/>
            <person name="Barry K.W."/>
            <person name="Cichocki N."/>
            <person name="Veneault-Fourrey C."/>
            <person name="LaButti K."/>
            <person name="Lindquist E.A."/>
            <person name="Lipzen A."/>
            <person name="Lundell T."/>
            <person name="Morin E."/>
            <person name="Murat C."/>
            <person name="Riley R."/>
            <person name="Ohm R."/>
            <person name="Sun H."/>
            <person name="Tunlid A."/>
            <person name="Henrissat B."/>
            <person name="Grigoriev I.V."/>
            <person name="Hibbett D.S."/>
            <person name="Martin F."/>
        </authorList>
    </citation>
    <scope>NUCLEOTIDE SEQUENCE [LARGE SCALE GENOMIC DNA]</scope>
    <source>
        <strain evidence="3">Zn</strain>
    </source>
</reference>
<dbReference type="EMBL" id="KN832873">
    <property type="protein sequence ID" value="KIN03596.1"/>
    <property type="molecule type" value="Genomic_DNA"/>
</dbReference>
<dbReference type="AlphaFoldDB" id="A0A0C3H630"/>
<evidence type="ECO:0000313" key="2">
    <source>
        <dbReference type="EMBL" id="KIN03596.1"/>
    </source>
</evidence>
<dbReference type="InParanoid" id="A0A0C3H630"/>
<accession>A0A0C3H630</accession>
<dbReference type="Proteomes" id="UP000054321">
    <property type="component" value="Unassembled WGS sequence"/>
</dbReference>
<protein>
    <recommendedName>
        <fullName evidence="1">DnaJ homologue subfamily C member 28 conserved domain-containing protein</fullName>
    </recommendedName>
</protein>
<dbReference type="STRING" id="913774.A0A0C3H630"/>
<dbReference type="HOGENOM" id="CLU_019422_1_1_1"/>
<sequence>MSRRLAEATEVALFEGGRAGRQAVADAGFSEELKAKLLEKVQAAKFQSENASAFTEVDMGSNVGRGSRNIATGQAWTGTENLEDSVLRMLDDAKKPLKLHLRSTAKIPSPNIDIRLKPQLKIPAGQRLANARDKSSIYAISKDSQMTEKERDDLKREFKERFSPGARPMPNSIRGLAALANERIEDAIARGQFKNIPRGRAIERDTRADNPFVDTTEYIMNKMIQRQDIVPPWIEKQQELVKAANVFRARLRNDWKRHAARTISSRGGSLQEHMALADRYAETERVYNPRKRPVEQISVPTNVIEDLAMVNITTDVKTAADAPVAQATTILADATSTLDSSQETIQGTPLSAGPLPPLFRLPAWEAAEMSYLQLAISNLNSLTRSYNLMAPDLAKKPYFSLERELNSCYADVAPQLSAAIRERATRPAKDLVEKIGHTPGGIMERFAADKAVVHDSKKPLYGFKEFWNDLWADKGTS</sequence>
<dbReference type="InterPro" id="IPR018961">
    <property type="entry name" value="DnaJ_homolog_subfam-C_membr-28"/>
</dbReference>
<organism evidence="2 3">
    <name type="scientific">Oidiodendron maius (strain Zn)</name>
    <dbReference type="NCBI Taxonomy" id="913774"/>
    <lineage>
        <taxon>Eukaryota</taxon>
        <taxon>Fungi</taxon>
        <taxon>Dikarya</taxon>
        <taxon>Ascomycota</taxon>
        <taxon>Pezizomycotina</taxon>
        <taxon>Leotiomycetes</taxon>
        <taxon>Leotiomycetes incertae sedis</taxon>
        <taxon>Myxotrichaceae</taxon>
        <taxon>Oidiodendron</taxon>
    </lineage>
</organism>